<protein>
    <submittedName>
        <fullName evidence="4">BACK domain-containing protein</fullName>
    </submittedName>
</protein>
<dbReference type="Pfam" id="PF04177">
    <property type="entry name" value="TAP42"/>
    <property type="match status" value="1"/>
</dbReference>
<dbReference type="EMBL" id="UZAH01027584">
    <property type="protein sequence ID" value="VDO93060.1"/>
    <property type="molecule type" value="Genomic_DNA"/>
</dbReference>
<reference evidence="2 3" key="1">
    <citation type="submission" date="2018-11" db="EMBL/GenBank/DDBJ databases">
        <authorList>
            <consortium name="Pathogen Informatics"/>
        </authorList>
    </citation>
    <scope>NUCLEOTIDE SEQUENCE [LARGE SCALE GENOMIC DNA]</scope>
</reference>
<name>A0A183FW67_HELPZ</name>
<dbReference type="GO" id="GO:0009966">
    <property type="term" value="P:regulation of signal transduction"/>
    <property type="evidence" value="ECO:0007669"/>
    <property type="project" value="InterPro"/>
</dbReference>
<accession>A0A183FW67</accession>
<dbReference type="Proteomes" id="UP000050761">
    <property type="component" value="Unassembled WGS sequence"/>
</dbReference>
<dbReference type="WBParaSite" id="HPBE_0001265001-mRNA-1">
    <property type="protein sequence ID" value="HPBE_0001265001-mRNA-1"/>
    <property type="gene ID" value="HPBE_0001265001"/>
</dbReference>
<gene>
    <name evidence="2" type="ORF">HPBE_LOCUS12651</name>
</gene>
<accession>A0A3P7YYZ5</accession>
<dbReference type="OrthoDB" id="10261753at2759"/>
<feature type="region of interest" description="Disordered" evidence="1">
    <location>
        <begin position="226"/>
        <end position="252"/>
    </location>
</feature>
<keyword evidence="3" id="KW-1185">Reference proteome</keyword>
<proteinExistence type="predicted"/>
<sequence length="271" mass="31328">MFLLRISTVLKITYKAKRKCVVGPTFPLIALEKRKCWIRLPAPFFLQCRPPRRIFASRHLMPSCLRFFLCLSLPLPTFNQVEDLPTSSIPFLLIPCYLAVAHHNTMTEPQNRSVQLGLAKVCRFSLLQISSLQRLLLCCRAGRELYLTVAKYWQEKALEELESIEGLLCVDIAKQCAGILTSKCPFWTPLRPFIIARTERQKAVFGLGYPSIPTMTVDEWYTQRFGNGPSPSQPLPKATEEEEERERARLMRWDEYKDDHRRGWGNTHNKG</sequence>
<dbReference type="GO" id="GO:0051721">
    <property type="term" value="F:protein phosphatase 2A binding"/>
    <property type="evidence" value="ECO:0007669"/>
    <property type="project" value="TreeGrafter"/>
</dbReference>
<dbReference type="PANTHER" id="PTHR10933">
    <property type="entry name" value="IMMUNOGLOBULIN-BINDING PROTEIN 1"/>
    <property type="match status" value="1"/>
</dbReference>
<dbReference type="GO" id="GO:0035303">
    <property type="term" value="P:regulation of dephosphorylation"/>
    <property type="evidence" value="ECO:0007669"/>
    <property type="project" value="TreeGrafter"/>
</dbReference>
<evidence type="ECO:0000313" key="3">
    <source>
        <dbReference type="Proteomes" id="UP000050761"/>
    </source>
</evidence>
<dbReference type="InterPro" id="IPR038511">
    <property type="entry name" value="TAP42/TAP46-like_sf"/>
</dbReference>
<dbReference type="AlphaFoldDB" id="A0A183FW67"/>
<dbReference type="PANTHER" id="PTHR10933:SF9">
    <property type="entry name" value="IMMUNOGLOBULIN-BINDING PROTEIN 1"/>
    <property type="match status" value="1"/>
</dbReference>
<organism evidence="3 4">
    <name type="scientific">Heligmosomoides polygyrus</name>
    <name type="common">Parasitic roundworm</name>
    <dbReference type="NCBI Taxonomy" id="6339"/>
    <lineage>
        <taxon>Eukaryota</taxon>
        <taxon>Metazoa</taxon>
        <taxon>Ecdysozoa</taxon>
        <taxon>Nematoda</taxon>
        <taxon>Chromadorea</taxon>
        <taxon>Rhabditida</taxon>
        <taxon>Rhabditina</taxon>
        <taxon>Rhabditomorpha</taxon>
        <taxon>Strongyloidea</taxon>
        <taxon>Heligmosomidae</taxon>
        <taxon>Heligmosomoides</taxon>
    </lineage>
</organism>
<dbReference type="Gene3D" id="1.25.40.540">
    <property type="entry name" value="TAP42-like family"/>
    <property type="match status" value="1"/>
</dbReference>
<evidence type="ECO:0000313" key="4">
    <source>
        <dbReference type="WBParaSite" id="HPBE_0001265001-mRNA-1"/>
    </source>
</evidence>
<dbReference type="GO" id="GO:0005829">
    <property type="term" value="C:cytosol"/>
    <property type="evidence" value="ECO:0007669"/>
    <property type="project" value="TreeGrafter"/>
</dbReference>
<reference evidence="4" key="2">
    <citation type="submission" date="2019-09" db="UniProtKB">
        <authorList>
            <consortium name="WormBaseParasite"/>
        </authorList>
    </citation>
    <scope>IDENTIFICATION</scope>
</reference>
<dbReference type="InterPro" id="IPR007304">
    <property type="entry name" value="TAP46-like"/>
</dbReference>
<evidence type="ECO:0000256" key="1">
    <source>
        <dbReference type="SAM" id="MobiDB-lite"/>
    </source>
</evidence>
<evidence type="ECO:0000313" key="2">
    <source>
        <dbReference type="EMBL" id="VDO93060.1"/>
    </source>
</evidence>